<sequence length="151" mass="16527">MAHLKLAIAMTFVFMSTGVSFAEPTAYEVLASYGFPEGLLPKTVENSGEGYVLDDNGAFELHLERSCRFTIPGSYEVKYDSRIAGTIGSNHLRGLSGIYVHIFYMWWNIDAISVSGDDLSFQVGPFSANFPADNFDENPMCSGGSRGHADH</sequence>
<dbReference type="InterPro" id="IPR007493">
    <property type="entry name" value="DUF538"/>
</dbReference>
<dbReference type="AlphaFoldDB" id="A0A8T2SGC9"/>
<dbReference type="Proteomes" id="UP000825935">
    <property type="component" value="Chromosome 20"/>
</dbReference>
<comment type="caution">
    <text evidence="2">The sequence shown here is derived from an EMBL/GenBank/DDBJ whole genome shotgun (WGS) entry which is preliminary data.</text>
</comment>
<name>A0A8T2SGC9_CERRI</name>
<dbReference type="Gene3D" id="2.30.240.10">
    <property type="entry name" value="At5g01610-like"/>
    <property type="match status" value="1"/>
</dbReference>
<protein>
    <submittedName>
        <fullName evidence="2">Uncharacterized protein</fullName>
    </submittedName>
</protein>
<dbReference type="PANTHER" id="PTHR31676:SF76">
    <property type="entry name" value="OS05G0362300 PROTEIN"/>
    <property type="match status" value="1"/>
</dbReference>
<dbReference type="SUPFAM" id="SSF141562">
    <property type="entry name" value="At5g01610-like"/>
    <property type="match status" value="1"/>
</dbReference>
<dbReference type="InterPro" id="IPR036758">
    <property type="entry name" value="At5g01610-like"/>
</dbReference>
<gene>
    <name evidence="2" type="ORF">KP509_20G037300</name>
</gene>
<evidence type="ECO:0000313" key="2">
    <source>
        <dbReference type="EMBL" id="KAH7331511.1"/>
    </source>
</evidence>
<dbReference type="OMA" id="VYFNDTC"/>
<dbReference type="EMBL" id="CM035425">
    <property type="protein sequence ID" value="KAH7331511.1"/>
    <property type="molecule type" value="Genomic_DNA"/>
</dbReference>
<accession>A0A8T2SGC9</accession>
<reference evidence="2" key="1">
    <citation type="submission" date="2021-08" db="EMBL/GenBank/DDBJ databases">
        <title>WGS assembly of Ceratopteris richardii.</title>
        <authorList>
            <person name="Marchant D.B."/>
            <person name="Chen G."/>
            <person name="Jenkins J."/>
            <person name="Shu S."/>
            <person name="Leebens-Mack J."/>
            <person name="Grimwood J."/>
            <person name="Schmutz J."/>
            <person name="Soltis P."/>
            <person name="Soltis D."/>
            <person name="Chen Z.-H."/>
        </authorList>
    </citation>
    <scope>NUCLEOTIDE SEQUENCE</scope>
    <source>
        <strain evidence="2">Whitten #5841</strain>
        <tissue evidence="2">Leaf</tissue>
    </source>
</reference>
<feature type="signal peptide" evidence="1">
    <location>
        <begin position="1"/>
        <end position="22"/>
    </location>
</feature>
<evidence type="ECO:0000256" key="1">
    <source>
        <dbReference type="SAM" id="SignalP"/>
    </source>
</evidence>
<keyword evidence="3" id="KW-1185">Reference proteome</keyword>
<keyword evidence="1" id="KW-0732">Signal</keyword>
<dbReference type="OrthoDB" id="1897482at2759"/>
<feature type="chain" id="PRO_5035931859" evidence="1">
    <location>
        <begin position="23"/>
        <end position="151"/>
    </location>
</feature>
<proteinExistence type="predicted"/>
<organism evidence="2 3">
    <name type="scientific">Ceratopteris richardii</name>
    <name type="common">Triangle waterfern</name>
    <dbReference type="NCBI Taxonomy" id="49495"/>
    <lineage>
        <taxon>Eukaryota</taxon>
        <taxon>Viridiplantae</taxon>
        <taxon>Streptophyta</taxon>
        <taxon>Embryophyta</taxon>
        <taxon>Tracheophyta</taxon>
        <taxon>Polypodiopsida</taxon>
        <taxon>Polypodiidae</taxon>
        <taxon>Polypodiales</taxon>
        <taxon>Pteridineae</taxon>
        <taxon>Pteridaceae</taxon>
        <taxon>Parkerioideae</taxon>
        <taxon>Ceratopteris</taxon>
    </lineage>
</organism>
<dbReference type="PANTHER" id="PTHR31676">
    <property type="entry name" value="T31J12.3 PROTEIN-RELATED"/>
    <property type="match status" value="1"/>
</dbReference>
<evidence type="ECO:0000313" key="3">
    <source>
        <dbReference type="Proteomes" id="UP000825935"/>
    </source>
</evidence>
<dbReference type="Pfam" id="PF04398">
    <property type="entry name" value="DUF538"/>
    <property type="match status" value="1"/>
</dbReference>